<dbReference type="OrthoDB" id="2191051at2759"/>
<dbReference type="VEuPathDB" id="MicrosporidiaDB:M153_1100064646"/>
<evidence type="ECO:0000313" key="3">
    <source>
        <dbReference type="Proteomes" id="UP000051530"/>
    </source>
</evidence>
<sequence>MSQKEKSVFLQSELSLEEEYDLIFSNIKKEEEKEVRKLIFGNKLLPASENLEPTNFEVKNSQNNLVESILTAFFANPLFFTMIENVEDKINHSKVYTPFLCKLSHYKRFLLSFSDNIRDSEKEQTNESNGSQDSPQKKKHTIKNPFAFDTTVSALGDEPSQIYRSILKKAHLDFVDTHYFEQEDWNSTKKKTYKFDKKLFKEYSPIVEIFHGEYEGTINKQPFKITKDSIQLQPDTFKKEAKGQTKTYASSHLKETVTVEPKRHDSVAINDCIEHALAIENIEISKYPLILVITSNSNHPIKLLDNLQLNKRNYNLNSFITKEENKPVLYSKNKKGEWTTGEKIIEKLSKQDMSLLMAFYQIDKMMQ</sequence>
<protein>
    <submittedName>
        <fullName evidence="2">Uncharacterized protein</fullName>
    </submittedName>
</protein>
<dbReference type="Proteomes" id="UP000051530">
    <property type="component" value="Unassembled WGS sequence"/>
</dbReference>
<dbReference type="AlphaFoldDB" id="A0A0R0M873"/>
<accession>A0A0R0M873</accession>
<organism evidence="2 3">
    <name type="scientific">Pseudoloma neurophilia</name>
    <dbReference type="NCBI Taxonomy" id="146866"/>
    <lineage>
        <taxon>Eukaryota</taxon>
        <taxon>Fungi</taxon>
        <taxon>Fungi incertae sedis</taxon>
        <taxon>Microsporidia</taxon>
        <taxon>Pseudoloma</taxon>
    </lineage>
</organism>
<feature type="region of interest" description="Disordered" evidence="1">
    <location>
        <begin position="120"/>
        <end position="140"/>
    </location>
</feature>
<gene>
    <name evidence="2" type="ORF">M153_1100064646</name>
</gene>
<dbReference type="EMBL" id="LGUB01000002">
    <property type="protein sequence ID" value="KRH95265.1"/>
    <property type="molecule type" value="Genomic_DNA"/>
</dbReference>
<evidence type="ECO:0000313" key="2">
    <source>
        <dbReference type="EMBL" id="KRH95265.1"/>
    </source>
</evidence>
<comment type="caution">
    <text evidence="2">The sequence shown here is derived from an EMBL/GenBank/DDBJ whole genome shotgun (WGS) entry which is preliminary data.</text>
</comment>
<proteinExistence type="predicted"/>
<keyword evidence="3" id="KW-1185">Reference proteome</keyword>
<reference evidence="2 3" key="1">
    <citation type="submission" date="2015-07" db="EMBL/GenBank/DDBJ databases">
        <title>The genome of Pseudoloma neurophilia, a relevant intracellular parasite of the zebrafish.</title>
        <authorList>
            <person name="Ndikumana S."/>
            <person name="Pelin A."/>
            <person name="Sanders J."/>
            <person name="Corradi N."/>
        </authorList>
    </citation>
    <scope>NUCLEOTIDE SEQUENCE [LARGE SCALE GENOMIC DNA]</scope>
    <source>
        <strain evidence="2 3">MK1</strain>
    </source>
</reference>
<evidence type="ECO:0000256" key="1">
    <source>
        <dbReference type="SAM" id="MobiDB-lite"/>
    </source>
</evidence>
<name>A0A0R0M873_9MICR</name>